<dbReference type="Pfam" id="PF01661">
    <property type="entry name" value="Macro"/>
    <property type="match status" value="1"/>
</dbReference>
<protein>
    <submittedName>
        <fullName evidence="2">Protein-ADP-ribose hydrolase</fullName>
    </submittedName>
</protein>
<dbReference type="InterPro" id="IPR002589">
    <property type="entry name" value="Macro_dom"/>
</dbReference>
<dbReference type="SUPFAM" id="SSF52949">
    <property type="entry name" value="Macro domain-like"/>
    <property type="match status" value="1"/>
</dbReference>
<dbReference type="EMBL" id="JANFZH010000012">
    <property type="protein sequence ID" value="MCQ4839608.1"/>
    <property type="molecule type" value="Genomic_DNA"/>
</dbReference>
<dbReference type="GeneID" id="90531353"/>
<reference evidence="2 3" key="1">
    <citation type="submission" date="2022-06" db="EMBL/GenBank/DDBJ databases">
        <title>Isolation of gut microbiota from human fecal samples.</title>
        <authorList>
            <person name="Pamer E.G."/>
            <person name="Barat B."/>
            <person name="Waligurski E."/>
            <person name="Medina S."/>
            <person name="Paddock L."/>
            <person name="Mostad J."/>
        </authorList>
    </citation>
    <scope>NUCLEOTIDE SEQUENCE [LARGE SCALE GENOMIC DNA]</scope>
    <source>
        <strain evidence="2 3">DFI.9.73</strain>
    </source>
</reference>
<proteinExistence type="predicted"/>
<comment type="caution">
    <text evidence="2">The sequence shown here is derived from an EMBL/GenBank/DDBJ whole genome shotgun (WGS) entry which is preliminary data.</text>
</comment>
<sequence length="260" mass="29075">MTQEERRIYLIRTLQAELPQYLGIEIPTGEAEQKQLLRSLMNMRPPMPVQEGFLDVQDAYLLEESSRRGIVDCSNLSPVRANSRLFLWQGDITRLQADAIVNAANSALLGCFQPCHSCIDNAIHSCSGVQLRLACNEIMQAQGHEEAAGAAKITAGYNLPCRYVLHTVGPVVSGQLRKRDCRLLAGCYQSCLDLAVKNGVHSIAFCCISTGVFRFPQDRAAEIAVQTVSRFLTQDQSIRQVIFNVFTDRDLVIYQRLLER</sequence>
<evidence type="ECO:0000313" key="2">
    <source>
        <dbReference type="EMBL" id="MCQ4839608.1"/>
    </source>
</evidence>
<evidence type="ECO:0000313" key="3">
    <source>
        <dbReference type="Proteomes" id="UP001524473"/>
    </source>
</evidence>
<organism evidence="2 3">
    <name type="scientific">Neglectibacter timonensis</name>
    <dbReference type="NCBI Taxonomy" id="1776382"/>
    <lineage>
        <taxon>Bacteria</taxon>
        <taxon>Bacillati</taxon>
        <taxon>Bacillota</taxon>
        <taxon>Clostridia</taxon>
        <taxon>Eubacteriales</taxon>
        <taxon>Oscillospiraceae</taxon>
        <taxon>Neglectibacter</taxon>
    </lineage>
</organism>
<gene>
    <name evidence="2" type="ORF">NE695_06745</name>
</gene>
<feature type="domain" description="Macro" evidence="1">
    <location>
        <begin position="72"/>
        <end position="260"/>
    </location>
</feature>
<accession>A0ABT1RYF7</accession>
<dbReference type="Proteomes" id="UP001524473">
    <property type="component" value="Unassembled WGS sequence"/>
</dbReference>
<dbReference type="CDD" id="cd02908">
    <property type="entry name" value="Macro_OAADPr_deacetylase"/>
    <property type="match status" value="1"/>
</dbReference>
<dbReference type="GO" id="GO:0016787">
    <property type="term" value="F:hydrolase activity"/>
    <property type="evidence" value="ECO:0007669"/>
    <property type="project" value="UniProtKB-KW"/>
</dbReference>
<keyword evidence="3" id="KW-1185">Reference proteome</keyword>
<name>A0ABT1RYF7_9FIRM</name>
<dbReference type="RefSeq" id="WP_066860999.1">
    <property type="nucleotide sequence ID" value="NZ_CABKVV010000010.1"/>
</dbReference>
<dbReference type="NCBIfam" id="NF003163">
    <property type="entry name" value="PRK04143.1"/>
    <property type="match status" value="1"/>
</dbReference>
<dbReference type="PANTHER" id="PTHR11106:SF27">
    <property type="entry name" value="MACRO DOMAIN-CONTAINING PROTEIN"/>
    <property type="match status" value="1"/>
</dbReference>
<dbReference type="Gene3D" id="3.40.220.10">
    <property type="entry name" value="Leucine Aminopeptidase, subunit E, domain 1"/>
    <property type="match status" value="1"/>
</dbReference>
<dbReference type="SMART" id="SM00506">
    <property type="entry name" value="A1pp"/>
    <property type="match status" value="1"/>
</dbReference>
<dbReference type="PANTHER" id="PTHR11106">
    <property type="entry name" value="GANGLIOSIDE INDUCED DIFFERENTIATION ASSOCIATED PROTEIN 2-RELATED"/>
    <property type="match status" value="1"/>
</dbReference>
<dbReference type="InterPro" id="IPR043472">
    <property type="entry name" value="Macro_dom-like"/>
</dbReference>
<dbReference type="PROSITE" id="PS51154">
    <property type="entry name" value="MACRO"/>
    <property type="match status" value="1"/>
</dbReference>
<keyword evidence="2" id="KW-0378">Hydrolase</keyword>
<evidence type="ECO:0000259" key="1">
    <source>
        <dbReference type="PROSITE" id="PS51154"/>
    </source>
</evidence>